<evidence type="ECO:0000313" key="2">
    <source>
        <dbReference type="Proteomes" id="UP001221142"/>
    </source>
</evidence>
<keyword evidence="2" id="KW-1185">Reference proteome</keyword>
<comment type="caution">
    <text evidence="1">The sequence shown here is derived from an EMBL/GenBank/DDBJ whole genome shotgun (WGS) entry which is preliminary data.</text>
</comment>
<sequence>MRLKLACSNLRSQSITVPSFLFPCFFKNEKWVSPANHHSTYDEFGPSVHSIQGINSVSLSVSQWPIFEATRQLPDYNLDMNSGQPLGVAWLQSTIGDGIRPLVQRKNLHVLDLLHVSRTSFQARWCKYNGWCCIF</sequence>
<dbReference type="Gene3D" id="3.30.560.10">
    <property type="entry name" value="Glucose Oxidase, domain 3"/>
    <property type="match status" value="1"/>
</dbReference>
<organism evidence="1 2">
    <name type="scientific">Roridomyces roridus</name>
    <dbReference type="NCBI Taxonomy" id="1738132"/>
    <lineage>
        <taxon>Eukaryota</taxon>
        <taxon>Fungi</taxon>
        <taxon>Dikarya</taxon>
        <taxon>Basidiomycota</taxon>
        <taxon>Agaricomycotina</taxon>
        <taxon>Agaricomycetes</taxon>
        <taxon>Agaricomycetidae</taxon>
        <taxon>Agaricales</taxon>
        <taxon>Marasmiineae</taxon>
        <taxon>Mycenaceae</taxon>
        <taxon>Roridomyces</taxon>
    </lineage>
</organism>
<dbReference type="Proteomes" id="UP001221142">
    <property type="component" value="Unassembled WGS sequence"/>
</dbReference>
<proteinExistence type="predicted"/>
<accession>A0AAD7C1J0</accession>
<reference evidence="1" key="1">
    <citation type="submission" date="2023-03" db="EMBL/GenBank/DDBJ databases">
        <title>Massive genome expansion in bonnet fungi (Mycena s.s.) driven by repeated elements and novel gene families across ecological guilds.</title>
        <authorList>
            <consortium name="Lawrence Berkeley National Laboratory"/>
            <person name="Harder C.B."/>
            <person name="Miyauchi S."/>
            <person name="Viragh M."/>
            <person name="Kuo A."/>
            <person name="Thoen E."/>
            <person name="Andreopoulos B."/>
            <person name="Lu D."/>
            <person name="Skrede I."/>
            <person name="Drula E."/>
            <person name="Henrissat B."/>
            <person name="Morin E."/>
            <person name="Kohler A."/>
            <person name="Barry K."/>
            <person name="LaButti K."/>
            <person name="Morin E."/>
            <person name="Salamov A."/>
            <person name="Lipzen A."/>
            <person name="Mereny Z."/>
            <person name="Hegedus B."/>
            <person name="Baldrian P."/>
            <person name="Stursova M."/>
            <person name="Weitz H."/>
            <person name="Taylor A."/>
            <person name="Grigoriev I.V."/>
            <person name="Nagy L.G."/>
            <person name="Martin F."/>
            <person name="Kauserud H."/>
        </authorList>
    </citation>
    <scope>NUCLEOTIDE SEQUENCE</scope>
    <source>
        <strain evidence="1">9284</strain>
    </source>
</reference>
<protein>
    <submittedName>
        <fullName evidence="1">Uncharacterized protein</fullName>
    </submittedName>
</protein>
<evidence type="ECO:0000313" key="1">
    <source>
        <dbReference type="EMBL" id="KAJ7635070.1"/>
    </source>
</evidence>
<name>A0AAD7C1J0_9AGAR</name>
<dbReference type="AlphaFoldDB" id="A0AAD7C1J0"/>
<dbReference type="EMBL" id="JARKIF010000007">
    <property type="protein sequence ID" value="KAJ7635070.1"/>
    <property type="molecule type" value="Genomic_DNA"/>
</dbReference>
<gene>
    <name evidence="1" type="ORF">FB45DRAFT_480311</name>
</gene>